<feature type="transmembrane region" description="Helical" evidence="1">
    <location>
        <begin position="97"/>
        <end position="114"/>
    </location>
</feature>
<feature type="transmembrane region" description="Helical" evidence="1">
    <location>
        <begin position="35"/>
        <end position="51"/>
    </location>
</feature>
<reference evidence="2 3" key="1">
    <citation type="submission" date="2021-03" db="EMBL/GenBank/DDBJ databases">
        <title>Genomic Encyclopedia of Type Strains, Phase IV (KMG-IV): sequencing the most valuable type-strain genomes for metagenomic binning, comparative biology and taxonomic classification.</title>
        <authorList>
            <person name="Goeker M."/>
        </authorList>
    </citation>
    <scope>NUCLEOTIDE SEQUENCE [LARGE SCALE GENOMIC DNA]</scope>
    <source>
        <strain evidence="2 3">DSM 26048</strain>
    </source>
</reference>
<feature type="transmembrane region" description="Helical" evidence="1">
    <location>
        <begin position="71"/>
        <end position="92"/>
    </location>
</feature>
<evidence type="ECO:0000313" key="3">
    <source>
        <dbReference type="Proteomes" id="UP001519287"/>
    </source>
</evidence>
<protein>
    <recommendedName>
        <fullName evidence="4">DUF1294 domain-containing protein</fullName>
    </recommendedName>
</protein>
<organism evidence="2 3">
    <name type="scientific">Paenibacillus eucommiae</name>
    <dbReference type="NCBI Taxonomy" id="1355755"/>
    <lineage>
        <taxon>Bacteria</taxon>
        <taxon>Bacillati</taxon>
        <taxon>Bacillota</taxon>
        <taxon>Bacilli</taxon>
        <taxon>Bacillales</taxon>
        <taxon>Paenibacillaceae</taxon>
        <taxon>Paenibacillus</taxon>
    </lineage>
</organism>
<gene>
    <name evidence="2" type="ORF">J2Z66_008443</name>
</gene>
<dbReference type="EMBL" id="JAGGLB010000057">
    <property type="protein sequence ID" value="MBP1996795.1"/>
    <property type="molecule type" value="Genomic_DNA"/>
</dbReference>
<evidence type="ECO:0008006" key="4">
    <source>
        <dbReference type="Google" id="ProtNLM"/>
    </source>
</evidence>
<comment type="caution">
    <text evidence="2">The sequence shown here is derived from an EMBL/GenBank/DDBJ whole genome shotgun (WGS) entry which is preliminary data.</text>
</comment>
<accession>A0ABS4JAG9</accession>
<keyword evidence="1" id="KW-0812">Transmembrane</keyword>
<keyword evidence="3" id="KW-1185">Reference proteome</keyword>
<evidence type="ECO:0000256" key="1">
    <source>
        <dbReference type="SAM" id="Phobius"/>
    </source>
</evidence>
<name>A0ABS4JAG9_9BACL</name>
<dbReference type="Proteomes" id="UP001519287">
    <property type="component" value="Unassembled WGS sequence"/>
</dbReference>
<keyword evidence="1" id="KW-1133">Transmembrane helix</keyword>
<dbReference type="RefSeq" id="WP_209979550.1">
    <property type="nucleotide sequence ID" value="NZ_JAGGLB010000057.1"/>
</dbReference>
<keyword evidence="1" id="KW-0472">Membrane</keyword>
<feature type="transmembrane region" description="Helical" evidence="1">
    <location>
        <begin position="6"/>
        <end position="28"/>
    </location>
</feature>
<evidence type="ECO:0000313" key="2">
    <source>
        <dbReference type="EMBL" id="MBP1996795.1"/>
    </source>
</evidence>
<sequence length="116" mass="12907">MELGLGLFVIVVLGTWLLMLIAFALSFVKQKHVSTISYMFFVIASALGAYATADETSFSKPLHMASTQEIIFAYVPLLCCVGSIASGVLWFYSKKRIARWLGLISLLLAIYIYMKI</sequence>
<proteinExistence type="predicted"/>